<evidence type="ECO:0000313" key="12">
    <source>
        <dbReference type="EMBL" id="SPT15656.1"/>
    </source>
</evidence>
<keyword evidence="2" id="KW-0433">Leucine-rich repeat</keyword>
<protein>
    <submittedName>
        <fullName evidence="12">Uncharacterized protein</fullName>
    </submittedName>
</protein>
<dbReference type="Pfam" id="PF23559">
    <property type="entry name" value="WHD_DRP"/>
    <property type="match status" value="1"/>
</dbReference>
<keyword evidence="3" id="KW-0677">Repeat</keyword>
<evidence type="ECO:0000256" key="2">
    <source>
        <dbReference type="ARBA" id="ARBA00022614"/>
    </source>
</evidence>
<reference evidence="12 13" key="1">
    <citation type="submission" date="2018-05" db="EMBL/GenBank/DDBJ databases">
        <authorList>
            <person name="Thind KAUR A."/>
        </authorList>
    </citation>
    <scope>NUCLEOTIDE SEQUENCE [LARGE SCALE GENOMIC DNA]</scope>
</reference>
<dbReference type="Pfam" id="PF18052">
    <property type="entry name" value="Rx_N"/>
    <property type="match status" value="1"/>
</dbReference>
<organism evidence="12 13">
    <name type="scientific">Triticum aestivum</name>
    <name type="common">Wheat</name>
    <dbReference type="NCBI Taxonomy" id="4565"/>
    <lineage>
        <taxon>Eukaryota</taxon>
        <taxon>Viridiplantae</taxon>
        <taxon>Streptophyta</taxon>
        <taxon>Embryophyta</taxon>
        <taxon>Tracheophyta</taxon>
        <taxon>Spermatophyta</taxon>
        <taxon>Magnoliopsida</taxon>
        <taxon>Liliopsida</taxon>
        <taxon>Poales</taxon>
        <taxon>Poaceae</taxon>
        <taxon>BOP clade</taxon>
        <taxon>Pooideae</taxon>
        <taxon>Triticodae</taxon>
        <taxon>Triticeae</taxon>
        <taxon>Triticinae</taxon>
        <taxon>Triticum</taxon>
    </lineage>
</organism>
<dbReference type="Proteomes" id="UP000280104">
    <property type="component" value="Chromosome II"/>
</dbReference>
<accession>A0A7H4LAL8</accession>
<dbReference type="SUPFAM" id="SSF52540">
    <property type="entry name" value="P-loop containing nucleoside triphosphate hydrolases"/>
    <property type="match status" value="1"/>
</dbReference>
<dbReference type="Gene3D" id="3.40.50.300">
    <property type="entry name" value="P-loop containing nucleotide triphosphate hydrolases"/>
    <property type="match status" value="1"/>
</dbReference>
<evidence type="ECO:0000256" key="6">
    <source>
        <dbReference type="ARBA" id="ARBA00023054"/>
    </source>
</evidence>
<evidence type="ECO:0000259" key="10">
    <source>
        <dbReference type="Pfam" id="PF23559"/>
    </source>
</evidence>
<evidence type="ECO:0000256" key="1">
    <source>
        <dbReference type="ARBA" id="ARBA00008894"/>
    </source>
</evidence>
<feature type="domain" description="NB-ARC" evidence="8">
    <location>
        <begin position="181"/>
        <end position="353"/>
    </location>
</feature>
<dbReference type="PANTHER" id="PTHR23155">
    <property type="entry name" value="DISEASE RESISTANCE PROTEIN RP"/>
    <property type="match status" value="1"/>
</dbReference>
<dbReference type="Gene3D" id="3.80.10.10">
    <property type="entry name" value="Ribonuclease Inhibitor"/>
    <property type="match status" value="1"/>
</dbReference>
<feature type="coiled-coil region" evidence="7">
    <location>
        <begin position="19"/>
        <end position="53"/>
    </location>
</feature>
<evidence type="ECO:0000256" key="5">
    <source>
        <dbReference type="ARBA" id="ARBA00022821"/>
    </source>
</evidence>
<keyword evidence="6 7" id="KW-0175">Coiled coil</keyword>
<keyword evidence="5" id="KW-0611">Plant defense</keyword>
<evidence type="ECO:0000259" key="11">
    <source>
        <dbReference type="Pfam" id="PF23598"/>
    </source>
</evidence>
<dbReference type="Pfam" id="PF00931">
    <property type="entry name" value="NB-ARC"/>
    <property type="match status" value="1"/>
</dbReference>
<dbReference type="InterPro" id="IPR041118">
    <property type="entry name" value="Rx_N"/>
</dbReference>
<dbReference type="CDD" id="cd14798">
    <property type="entry name" value="RX-CC_like"/>
    <property type="match status" value="1"/>
</dbReference>
<gene>
    <name evidence="12" type="ORF">CAMPLR22A2D_LOCUS246</name>
</gene>
<evidence type="ECO:0000256" key="4">
    <source>
        <dbReference type="ARBA" id="ARBA00022741"/>
    </source>
</evidence>
<dbReference type="InterPro" id="IPR002182">
    <property type="entry name" value="NB-ARC"/>
</dbReference>
<evidence type="ECO:0000256" key="3">
    <source>
        <dbReference type="ARBA" id="ARBA00022737"/>
    </source>
</evidence>
<comment type="similarity">
    <text evidence="1">Belongs to the disease resistance NB-LRR family.</text>
</comment>
<dbReference type="PANTHER" id="PTHR23155:SF1116">
    <property type="entry name" value="OS12G0273300 PROTEIN"/>
    <property type="match status" value="1"/>
</dbReference>
<dbReference type="Gene3D" id="1.20.5.4130">
    <property type="match status" value="1"/>
</dbReference>
<dbReference type="GO" id="GO:0009626">
    <property type="term" value="P:plant-type hypersensitive response"/>
    <property type="evidence" value="ECO:0007669"/>
    <property type="project" value="UniProtKB-ARBA"/>
</dbReference>
<dbReference type="InterPro" id="IPR055414">
    <property type="entry name" value="LRR_R13L4/SHOC2-like"/>
</dbReference>
<dbReference type="GO" id="GO:0002758">
    <property type="term" value="P:innate immune response-activating signaling pathway"/>
    <property type="evidence" value="ECO:0007669"/>
    <property type="project" value="UniProtKB-ARBA"/>
</dbReference>
<evidence type="ECO:0000313" key="13">
    <source>
        <dbReference type="Proteomes" id="UP000280104"/>
    </source>
</evidence>
<dbReference type="InterPro" id="IPR036388">
    <property type="entry name" value="WH-like_DNA-bd_sf"/>
</dbReference>
<feature type="domain" description="Disease resistance protein winged helix" evidence="10">
    <location>
        <begin position="441"/>
        <end position="512"/>
    </location>
</feature>
<dbReference type="InterPro" id="IPR032675">
    <property type="entry name" value="LRR_dom_sf"/>
</dbReference>
<dbReference type="InterPro" id="IPR027417">
    <property type="entry name" value="P-loop_NTPase"/>
</dbReference>
<evidence type="ECO:0000259" key="9">
    <source>
        <dbReference type="Pfam" id="PF18052"/>
    </source>
</evidence>
<evidence type="ECO:0000256" key="7">
    <source>
        <dbReference type="SAM" id="Coils"/>
    </source>
</evidence>
<feature type="domain" description="Disease resistance N-terminal" evidence="9">
    <location>
        <begin position="7"/>
        <end position="92"/>
    </location>
</feature>
<dbReference type="InterPro" id="IPR038005">
    <property type="entry name" value="RX-like_CC"/>
</dbReference>
<dbReference type="AlphaFoldDB" id="A0A7H4LAL8"/>
<name>A0A7H4LAL8_WHEAT</name>
<dbReference type="GO" id="GO:0043531">
    <property type="term" value="F:ADP binding"/>
    <property type="evidence" value="ECO:0007669"/>
    <property type="project" value="InterPro"/>
</dbReference>
<dbReference type="FunFam" id="1.10.10.10:FF:000322">
    <property type="entry name" value="Probable disease resistance protein At1g63360"/>
    <property type="match status" value="1"/>
</dbReference>
<dbReference type="EMBL" id="LS480641">
    <property type="protein sequence ID" value="SPT15656.1"/>
    <property type="molecule type" value="Genomic_DNA"/>
</dbReference>
<evidence type="ECO:0000259" key="8">
    <source>
        <dbReference type="Pfam" id="PF00931"/>
    </source>
</evidence>
<keyword evidence="4" id="KW-0547">Nucleotide-binding</keyword>
<proteinExistence type="inferred from homology"/>
<dbReference type="GO" id="GO:0042742">
    <property type="term" value="P:defense response to bacterium"/>
    <property type="evidence" value="ECO:0007669"/>
    <property type="project" value="UniProtKB-ARBA"/>
</dbReference>
<dbReference type="Gene3D" id="1.10.8.430">
    <property type="entry name" value="Helical domain of apoptotic protease-activating factors"/>
    <property type="match status" value="1"/>
</dbReference>
<sequence length="1039" mass="117034">MDLATGAMGSLLPKLVKLLKEEYKLKESVKEGVRSLEEEMKSMQAALRKVGEVPRDQLNEQVKIWAAEVRELSFKMEDIVDKFLVRVDDGSEPAANLKKLKRLTKKMAGLFTKGKARHEIADAIRSINKKVQEVAGRRARYNIDNIVSKPAAVTPIDPRIGALYKEVTDLVGITGTRDQEIMKLLSEGDDMSKKKLKIVSVVGFGGLGKTTLVKTVYDKIKGDFDCRAFLPVGRNANAKKVFMDILHDLDPDKDKGQLSMLDERELINKLQKNLENKRYLIVIDDIWDAKLWTVINYAFSKGNNTGSRLITTTRIVDISKLCCSSTNDSVYQMEPLSDDDSKRLFHKRIFSHESGCPREFEEVSRDILKKCGGVPLAIITIASVLASNQKVNSHDEWKALLDSIGRGLTKDRSVEEMLRILSFSYYDLPCHLKTCLLYLSMFPEDSEVMKDELIWMWIAENFIQCETEKISLFQIGETYFNELVNRSLLQPVYDNYGIVHACRVHDSVLDLICQLSREENFVSILDGSMSSQCNIRRLSLQKINEEEHETTPLESVSMVQVRSIATFEPATGLISRLSSFVVLRVLNLSTCALGDHNLRELWSLVHLRYLDLSNTGLHELPEEVGKLRFLHVLDVSGNPYIEKLPSSVIKLRRLTCLLYSRSCNRLPDGIGNLTAMEELSSIHGDSLSIVKEMGNMKRMRKFEIKFEHLSLELEEAFVKSLGEMSNVQSVTISNHRGSKMMDLLGEKWVPPRGLRELKARGVLRFSRLPAWIRENPSQMSQLSWLEIGLTEVRQVDLRLLGRLPALQILLLECLRQGPLLVEADGFRCLTLFYLWSSSPGQVVFQPGALPKATHVKLRTGLPVAKEEADGNNSGDWFDTGIADLPSLRLVRVDFCTSVLRQEEAEKARSALETALDAHPNSPRHDVYAVEEEQSRAVEMVANLQAVLGRAHVRTAELRMLEATISGVRGNGYMLGFHEAGGGEGRDQARLYPGEPARAMKYHCNFNPLHGACLRRPTGQLPERVLKSPVAEKTQSVLTC</sequence>
<dbReference type="Pfam" id="PF23598">
    <property type="entry name" value="LRR_14"/>
    <property type="match status" value="1"/>
</dbReference>
<dbReference type="InterPro" id="IPR042197">
    <property type="entry name" value="Apaf_helical"/>
</dbReference>
<dbReference type="Gene3D" id="1.10.10.10">
    <property type="entry name" value="Winged helix-like DNA-binding domain superfamily/Winged helix DNA-binding domain"/>
    <property type="match status" value="1"/>
</dbReference>
<dbReference type="InterPro" id="IPR044974">
    <property type="entry name" value="Disease_R_plants"/>
</dbReference>
<dbReference type="InterPro" id="IPR058922">
    <property type="entry name" value="WHD_DRP"/>
</dbReference>
<feature type="domain" description="Disease resistance R13L4/SHOC-2-like LRR" evidence="11">
    <location>
        <begin position="560"/>
        <end position="923"/>
    </location>
</feature>
<dbReference type="SUPFAM" id="SSF52058">
    <property type="entry name" value="L domain-like"/>
    <property type="match status" value="1"/>
</dbReference>
<dbReference type="PRINTS" id="PR00364">
    <property type="entry name" value="DISEASERSIST"/>
</dbReference>